<dbReference type="InterPro" id="IPR036097">
    <property type="entry name" value="HisK_dim/P_sf"/>
</dbReference>
<evidence type="ECO:0000313" key="16">
    <source>
        <dbReference type="EMBL" id="MDT2636901.1"/>
    </source>
</evidence>
<evidence type="ECO:0000256" key="13">
    <source>
        <dbReference type="ARBA" id="ARBA00023136"/>
    </source>
</evidence>
<dbReference type="InterPro" id="IPR005467">
    <property type="entry name" value="His_kinase_dom"/>
</dbReference>
<dbReference type="InterPro" id="IPR050398">
    <property type="entry name" value="HssS/ArlS-like"/>
</dbReference>
<dbReference type="SUPFAM" id="SSF47384">
    <property type="entry name" value="Homodimeric domain of signal transducing histidine kinase"/>
    <property type="match status" value="1"/>
</dbReference>
<dbReference type="Pfam" id="PF00512">
    <property type="entry name" value="HisKA"/>
    <property type="match status" value="1"/>
</dbReference>
<keyword evidence="7" id="KW-0812">Transmembrane</keyword>
<name>A0AAP5NIF6_9ENTE</name>
<evidence type="ECO:0000256" key="8">
    <source>
        <dbReference type="ARBA" id="ARBA00022741"/>
    </source>
</evidence>
<dbReference type="EMBL" id="JARPYT010000005">
    <property type="protein sequence ID" value="MDT2636901.1"/>
    <property type="molecule type" value="Genomic_DNA"/>
</dbReference>
<dbReference type="InterPro" id="IPR003594">
    <property type="entry name" value="HATPase_dom"/>
</dbReference>
<evidence type="ECO:0000313" key="17">
    <source>
        <dbReference type="Proteomes" id="UP001245561"/>
    </source>
</evidence>
<evidence type="ECO:0000256" key="5">
    <source>
        <dbReference type="ARBA" id="ARBA00022553"/>
    </source>
</evidence>
<dbReference type="EMBL" id="JARPYR010000004">
    <property type="protein sequence ID" value="MDT2596047.1"/>
    <property type="molecule type" value="Genomic_DNA"/>
</dbReference>
<evidence type="ECO:0000313" key="18">
    <source>
        <dbReference type="Proteomes" id="UP001256547"/>
    </source>
</evidence>
<dbReference type="Proteomes" id="UP001256547">
    <property type="component" value="Unassembled WGS sequence"/>
</dbReference>
<comment type="catalytic activity">
    <reaction evidence="1">
        <text>ATP + protein L-histidine = ADP + protein N-phospho-L-histidine.</text>
        <dbReference type="EC" id="2.7.13.3"/>
    </reaction>
</comment>
<keyword evidence="4" id="KW-1003">Cell membrane</keyword>
<keyword evidence="10" id="KW-0067">ATP-binding</keyword>
<accession>A0AAP5NIF6</accession>
<keyword evidence="8" id="KW-0547">Nucleotide-binding</keyword>
<dbReference type="GO" id="GO:0005886">
    <property type="term" value="C:plasma membrane"/>
    <property type="evidence" value="ECO:0007669"/>
    <property type="project" value="UniProtKB-SubCell"/>
</dbReference>
<evidence type="ECO:0000259" key="14">
    <source>
        <dbReference type="PROSITE" id="PS50109"/>
    </source>
</evidence>
<dbReference type="PANTHER" id="PTHR45528:SF1">
    <property type="entry name" value="SENSOR HISTIDINE KINASE CPXA"/>
    <property type="match status" value="1"/>
</dbReference>
<organism evidence="16 17">
    <name type="scientific">Enterococcus dongliensis</name>
    <dbReference type="NCBI Taxonomy" id="2559925"/>
    <lineage>
        <taxon>Bacteria</taxon>
        <taxon>Bacillati</taxon>
        <taxon>Bacillota</taxon>
        <taxon>Bacilli</taxon>
        <taxon>Lactobacillales</taxon>
        <taxon>Enterococcaceae</taxon>
        <taxon>Enterococcus</taxon>
    </lineage>
</organism>
<keyword evidence="5" id="KW-0597">Phosphoprotein</keyword>
<gene>
    <name evidence="16" type="ORF">P7D36_05170</name>
    <name evidence="15" type="ORF">P7D39_03285</name>
</gene>
<evidence type="ECO:0000256" key="9">
    <source>
        <dbReference type="ARBA" id="ARBA00022777"/>
    </source>
</evidence>
<keyword evidence="9 16" id="KW-0418">Kinase</keyword>
<dbReference type="PROSITE" id="PS50109">
    <property type="entry name" value="HIS_KIN"/>
    <property type="match status" value="1"/>
</dbReference>
<dbReference type="SUPFAM" id="SSF55874">
    <property type="entry name" value="ATPase domain of HSP90 chaperone/DNA topoisomerase II/histidine kinase"/>
    <property type="match status" value="1"/>
</dbReference>
<evidence type="ECO:0000256" key="4">
    <source>
        <dbReference type="ARBA" id="ARBA00022475"/>
    </source>
</evidence>
<dbReference type="Gene3D" id="1.10.287.130">
    <property type="match status" value="1"/>
</dbReference>
<dbReference type="InterPro" id="IPR008358">
    <property type="entry name" value="Sig_transdc_His_kin/Pase_MprB"/>
</dbReference>
<dbReference type="GO" id="GO:0000155">
    <property type="term" value="F:phosphorelay sensor kinase activity"/>
    <property type="evidence" value="ECO:0007669"/>
    <property type="project" value="InterPro"/>
</dbReference>
<evidence type="ECO:0000256" key="12">
    <source>
        <dbReference type="ARBA" id="ARBA00023012"/>
    </source>
</evidence>
<evidence type="ECO:0000256" key="10">
    <source>
        <dbReference type="ARBA" id="ARBA00022840"/>
    </source>
</evidence>
<dbReference type="InterPro" id="IPR036890">
    <property type="entry name" value="HATPase_C_sf"/>
</dbReference>
<feature type="domain" description="Histidine kinase" evidence="14">
    <location>
        <begin position="87"/>
        <end position="299"/>
    </location>
</feature>
<reference evidence="16 18" key="1">
    <citation type="submission" date="2023-03" db="EMBL/GenBank/DDBJ databases">
        <authorList>
            <person name="Shen W."/>
            <person name="Cai J."/>
        </authorList>
    </citation>
    <scope>NUCLEOTIDE SEQUENCE</scope>
    <source>
        <strain evidence="16">P55-2</strain>
        <strain evidence="15 18">P72-2</strain>
    </source>
</reference>
<keyword evidence="12" id="KW-0902">Two-component regulatory system</keyword>
<evidence type="ECO:0000313" key="15">
    <source>
        <dbReference type="EMBL" id="MDT2596047.1"/>
    </source>
</evidence>
<dbReference type="PANTHER" id="PTHR45528">
    <property type="entry name" value="SENSOR HISTIDINE KINASE CPXA"/>
    <property type="match status" value="1"/>
</dbReference>
<sequence length="299" mass="34373">MINWLLSAVLILLLVYVILLKRELRRLKTTITTLSERQAYGGRLSLEFREKNLLEVVDALNVWIDEVEKKGQVYRESEENIKLTIAGLSHDLRTPLTTIKGYVQLLPITEDPVKRAQYITIIEQAIARLLSMTDQFYDLTRIETKQKEMELRPILFSTEVEEVLFSFYEQFRERGIEIEFLANSADRTVLADRIMLTRVIQNVAQNLLRYAEGHVTVTFLEASDAVTLQVINHVKPGTQVHIEKIFQRFYTENTSRSNTEASGLGLYLSKKLVEGMGGMMTAQLSDDKFTLLIKLKKGI</sequence>
<dbReference type="CDD" id="cd00082">
    <property type="entry name" value="HisKA"/>
    <property type="match status" value="1"/>
</dbReference>
<keyword evidence="11" id="KW-1133">Transmembrane helix</keyword>
<evidence type="ECO:0000256" key="11">
    <source>
        <dbReference type="ARBA" id="ARBA00022989"/>
    </source>
</evidence>
<evidence type="ECO:0000256" key="2">
    <source>
        <dbReference type="ARBA" id="ARBA00004651"/>
    </source>
</evidence>
<evidence type="ECO:0000256" key="7">
    <source>
        <dbReference type="ARBA" id="ARBA00022692"/>
    </source>
</evidence>
<evidence type="ECO:0000256" key="3">
    <source>
        <dbReference type="ARBA" id="ARBA00012438"/>
    </source>
</evidence>
<protein>
    <recommendedName>
        <fullName evidence="3">histidine kinase</fullName>
        <ecNumber evidence="3">2.7.13.3</ecNumber>
    </recommendedName>
</protein>
<evidence type="ECO:0000256" key="6">
    <source>
        <dbReference type="ARBA" id="ARBA00022679"/>
    </source>
</evidence>
<dbReference type="EC" id="2.7.13.3" evidence="3"/>
<keyword evidence="13" id="KW-0472">Membrane</keyword>
<dbReference type="SMART" id="SM00387">
    <property type="entry name" value="HATPase_c"/>
    <property type="match status" value="1"/>
</dbReference>
<evidence type="ECO:0000256" key="1">
    <source>
        <dbReference type="ARBA" id="ARBA00000085"/>
    </source>
</evidence>
<dbReference type="Gene3D" id="3.30.565.10">
    <property type="entry name" value="Histidine kinase-like ATPase, C-terminal domain"/>
    <property type="match status" value="1"/>
</dbReference>
<dbReference type="RefSeq" id="WP_137603474.1">
    <property type="nucleotide sequence ID" value="NZ_JARPYR010000004.1"/>
</dbReference>
<dbReference type="PRINTS" id="PR01780">
    <property type="entry name" value="LANTIREGPROT"/>
</dbReference>
<keyword evidence="18" id="KW-1185">Reference proteome</keyword>
<keyword evidence="6" id="KW-0808">Transferase</keyword>
<comment type="caution">
    <text evidence="16">The sequence shown here is derived from an EMBL/GenBank/DDBJ whole genome shotgun (WGS) entry which is preliminary data.</text>
</comment>
<dbReference type="GO" id="GO:0005524">
    <property type="term" value="F:ATP binding"/>
    <property type="evidence" value="ECO:0007669"/>
    <property type="project" value="UniProtKB-KW"/>
</dbReference>
<proteinExistence type="predicted"/>
<dbReference type="InterPro" id="IPR003661">
    <property type="entry name" value="HisK_dim/P_dom"/>
</dbReference>
<dbReference type="AlphaFoldDB" id="A0AAP5NIF6"/>
<dbReference type="Proteomes" id="UP001245561">
    <property type="component" value="Unassembled WGS sequence"/>
</dbReference>
<dbReference type="Pfam" id="PF02518">
    <property type="entry name" value="HATPase_c"/>
    <property type="match status" value="1"/>
</dbReference>
<comment type="subcellular location">
    <subcellularLocation>
        <location evidence="2">Cell membrane</location>
        <topology evidence="2">Multi-pass membrane protein</topology>
    </subcellularLocation>
</comment>
<dbReference type="SMART" id="SM00388">
    <property type="entry name" value="HisKA"/>
    <property type="match status" value="1"/>
</dbReference>